<gene>
    <name evidence="1" type="ORF">K8I29_19650</name>
</gene>
<accession>A0A953M3R7</accession>
<name>A0A953M3R7_9BACT</name>
<organism evidence="1 2">
    <name type="scientific">Candidatus Nitrobium versatile</name>
    <dbReference type="NCBI Taxonomy" id="2884831"/>
    <lineage>
        <taxon>Bacteria</taxon>
        <taxon>Pseudomonadati</taxon>
        <taxon>Nitrospirota</taxon>
        <taxon>Nitrospiria</taxon>
        <taxon>Nitrospirales</taxon>
        <taxon>Nitrospiraceae</taxon>
        <taxon>Candidatus Nitrobium</taxon>
    </lineage>
</organism>
<proteinExistence type="predicted"/>
<evidence type="ECO:0000313" key="2">
    <source>
        <dbReference type="Proteomes" id="UP000705867"/>
    </source>
</evidence>
<dbReference type="Proteomes" id="UP000705867">
    <property type="component" value="Unassembled WGS sequence"/>
</dbReference>
<protein>
    <submittedName>
        <fullName evidence="1">Uncharacterized protein</fullName>
    </submittedName>
</protein>
<reference evidence="1" key="2">
    <citation type="submission" date="2021-08" db="EMBL/GenBank/DDBJ databases">
        <authorList>
            <person name="Dalcin Martins P."/>
        </authorList>
    </citation>
    <scope>NUCLEOTIDE SEQUENCE</scope>
    <source>
        <strain evidence="1">MAG_39</strain>
    </source>
</reference>
<reference evidence="1" key="1">
    <citation type="journal article" date="2021" name="bioRxiv">
        <title>Unraveling nitrogen, sulfur and carbon metabolic pathways and microbial community transcriptional responses to substrate deprivation and toxicity stresses in a bioreactor mimicking anoxic brackish coastal sediment conditions.</title>
        <authorList>
            <person name="Martins P.D."/>
            <person name="Echeveste M.J."/>
            <person name="Arshad A."/>
            <person name="Kurth J."/>
            <person name="Ouboter H."/>
            <person name="Jetten M.S.M."/>
            <person name="Welte C.U."/>
        </authorList>
    </citation>
    <scope>NUCLEOTIDE SEQUENCE</scope>
    <source>
        <strain evidence="1">MAG_39</strain>
    </source>
</reference>
<dbReference type="Pfam" id="PF12441">
    <property type="entry name" value="CopG_antitoxin"/>
    <property type="match status" value="1"/>
</dbReference>
<comment type="caution">
    <text evidence="1">The sequence shown here is derived from an EMBL/GenBank/DDBJ whole genome shotgun (WGS) entry which is preliminary data.</text>
</comment>
<dbReference type="AlphaFoldDB" id="A0A953M3R7"/>
<evidence type="ECO:0000313" key="1">
    <source>
        <dbReference type="EMBL" id="MBZ0158419.1"/>
    </source>
</evidence>
<dbReference type="InterPro" id="IPR022148">
    <property type="entry name" value="CopG_antitoxin"/>
</dbReference>
<dbReference type="EMBL" id="JAIOIV010000151">
    <property type="protein sequence ID" value="MBZ0158419.1"/>
    <property type="molecule type" value="Genomic_DNA"/>
</dbReference>
<sequence>MKETKTTHEKTKRINIRVSEKDLQQIRAIAEEEGLPYQTYIASLLHKHAAGRLVEKPKE</sequence>